<dbReference type="NCBIfam" id="NF003698">
    <property type="entry name" value="PRK05309.1"/>
    <property type="match status" value="1"/>
</dbReference>
<evidence type="ECO:0000256" key="8">
    <source>
        <dbReference type="RuleBase" id="RU003629"/>
    </source>
</evidence>
<dbReference type="Pfam" id="PF00411">
    <property type="entry name" value="Ribosomal_S11"/>
    <property type="match status" value="1"/>
</dbReference>
<organism evidence="9 10">
    <name type="scientific">Candidatus Azambacteria bacterium RIFCSPLOWO2_02_FULL_44_14</name>
    <dbReference type="NCBI Taxonomy" id="1797306"/>
    <lineage>
        <taxon>Bacteria</taxon>
        <taxon>Candidatus Azamiibacteriota</taxon>
    </lineage>
</organism>
<dbReference type="InterPro" id="IPR018102">
    <property type="entry name" value="Ribosomal_uS11_CS"/>
</dbReference>
<keyword evidence="3 7" id="KW-0694">RNA-binding</keyword>
<reference evidence="9 10" key="1">
    <citation type="journal article" date="2016" name="Nat. Commun.">
        <title>Thousands of microbial genomes shed light on interconnected biogeochemical processes in an aquifer system.</title>
        <authorList>
            <person name="Anantharaman K."/>
            <person name="Brown C.T."/>
            <person name="Hug L.A."/>
            <person name="Sharon I."/>
            <person name="Castelle C.J."/>
            <person name="Probst A.J."/>
            <person name="Thomas B.C."/>
            <person name="Singh A."/>
            <person name="Wilkins M.J."/>
            <person name="Karaoz U."/>
            <person name="Brodie E.L."/>
            <person name="Williams K.H."/>
            <person name="Hubbard S.S."/>
            <person name="Banfield J.F."/>
        </authorList>
    </citation>
    <scope>NUCLEOTIDE SEQUENCE [LARGE SCALE GENOMIC DNA]</scope>
</reference>
<evidence type="ECO:0000256" key="4">
    <source>
        <dbReference type="ARBA" id="ARBA00022980"/>
    </source>
</evidence>
<proteinExistence type="inferred from homology"/>
<evidence type="ECO:0000313" key="9">
    <source>
        <dbReference type="EMBL" id="OGD40381.1"/>
    </source>
</evidence>
<dbReference type="PIRSF" id="PIRSF002131">
    <property type="entry name" value="Ribosomal_S11"/>
    <property type="match status" value="1"/>
</dbReference>
<comment type="caution">
    <text evidence="9">The sequence shown here is derived from an EMBL/GenBank/DDBJ whole genome shotgun (WGS) entry which is preliminary data.</text>
</comment>
<dbReference type="GO" id="GO:0003735">
    <property type="term" value="F:structural constituent of ribosome"/>
    <property type="evidence" value="ECO:0007669"/>
    <property type="project" value="InterPro"/>
</dbReference>
<comment type="subunit">
    <text evidence="7">Part of the 30S ribosomal subunit. Interacts with proteins S7 and S18. Binds to IF-3.</text>
</comment>
<keyword evidence="4 7" id="KW-0689">Ribosomal protein</keyword>
<dbReference type="GO" id="GO:1990904">
    <property type="term" value="C:ribonucleoprotein complex"/>
    <property type="evidence" value="ECO:0007669"/>
    <property type="project" value="UniProtKB-KW"/>
</dbReference>
<evidence type="ECO:0000256" key="2">
    <source>
        <dbReference type="ARBA" id="ARBA00022730"/>
    </source>
</evidence>
<dbReference type="GO" id="GO:0005840">
    <property type="term" value="C:ribosome"/>
    <property type="evidence" value="ECO:0007669"/>
    <property type="project" value="UniProtKB-KW"/>
</dbReference>
<dbReference type="GO" id="GO:0006412">
    <property type="term" value="P:translation"/>
    <property type="evidence" value="ECO:0007669"/>
    <property type="project" value="UniProtKB-UniRule"/>
</dbReference>
<evidence type="ECO:0000256" key="3">
    <source>
        <dbReference type="ARBA" id="ARBA00022884"/>
    </source>
</evidence>
<dbReference type="SUPFAM" id="SSF53137">
    <property type="entry name" value="Translational machinery components"/>
    <property type="match status" value="1"/>
</dbReference>
<evidence type="ECO:0000313" key="10">
    <source>
        <dbReference type="Proteomes" id="UP000177197"/>
    </source>
</evidence>
<gene>
    <name evidence="7" type="primary">rpsK</name>
    <name evidence="9" type="ORF">A3I30_03485</name>
</gene>
<dbReference type="PROSITE" id="PS00054">
    <property type="entry name" value="RIBOSOMAL_S11"/>
    <property type="match status" value="1"/>
</dbReference>
<evidence type="ECO:0000256" key="6">
    <source>
        <dbReference type="ARBA" id="ARBA00035160"/>
    </source>
</evidence>
<protein>
    <recommendedName>
        <fullName evidence="6 7">Small ribosomal subunit protein uS11</fullName>
    </recommendedName>
</protein>
<keyword evidence="5 7" id="KW-0687">Ribonucleoprotein</keyword>
<comment type="function">
    <text evidence="7">Located on the platform of the 30S subunit, it bridges several disparate RNA helices of the 16S rRNA. Forms part of the Shine-Dalgarno cleft in the 70S ribosome.</text>
</comment>
<dbReference type="NCBIfam" id="TIGR03632">
    <property type="entry name" value="uS11_bact"/>
    <property type="match status" value="1"/>
</dbReference>
<dbReference type="FunFam" id="3.30.420.80:FF:000010">
    <property type="entry name" value="30S ribosomal protein S11"/>
    <property type="match status" value="1"/>
</dbReference>
<evidence type="ECO:0000256" key="1">
    <source>
        <dbReference type="ARBA" id="ARBA00006194"/>
    </source>
</evidence>
<dbReference type="InterPro" id="IPR001971">
    <property type="entry name" value="Ribosomal_uS11"/>
</dbReference>
<accession>A0A1F5CBX9</accession>
<name>A0A1F5CBX9_9BACT</name>
<evidence type="ECO:0000256" key="7">
    <source>
        <dbReference type="HAMAP-Rule" id="MF_01310"/>
    </source>
</evidence>
<comment type="similarity">
    <text evidence="1 7 8">Belongs to the universal ribosomal protein uS11 family.</text>
</comment>
<evidence type="ECO:0000256" key="5">
    <source>
        <dbReference type="ARBA" id="ARBA00023274"/>
    </source>
</evidence>
<keyword evidence="2 7" id="KW-0699">rRNA-binding</keyword>
<sequence length="114" mass="12138">MAHGRVYIQATYNNTIVSVTDESGNVVAWASSGNLGFKGPKKATPYAASRVSETVVEKVKKTGIANVEVFVKGIGSGRESAVRSLAAHGLNILSIKDVTPIPHNGPRPRKVRRV</sequence>
<dbReference type="PANTHER" id="PTHR11759">
    <property type="entry name" value="40S RIBOSOMAL PROTEIN S14/30S RIBOSOMAL PROTEIN S11"/>
    <property type="match status" value="1"/>
</dbReference>
<dbReference type="AlphaFoldDB" id="A0A1F5CBX9"/>
<dbReference type="HAMAP" id="MF_01310">
    <property type="entry name" value="Ribosomal_uS11"/>
    <property type="match status" value="1"/>
</dbReference>
<dbReference type="InterPro" id="IPR036967">
    <property type="entry name" value="Ribosomal_uS11_sf"/>
</dbReference>
<dbReference type="InterPro" id="IPR019981">
    <property type="entry name" value="Ribosomal_uS11_bac-type"/>
</dbReference>
<dbReference type="GO" id="GO:0019843">
    <property type="term" value="F:rRNA binding"/>
    <property type="evidence" value="ECO:0007669"/>
    <property type="project" value="UniProtKB-UniRule"/>
</dbReference>
<dbReference type="Gene3D" id="3.30.420.80">
    <property type="entry name" value="Ribosomal protein S11"/>
    <property type="match status" value="1"/>
</dbReference>
<dbReference type="EMBL" id="MEYV01000010">
    <property type="protein sequence ID" value="OGD40381.1"/>
    <property type="molecule type" value="Genomic_DNA"/>
</dbReference>
<dbReference type="Proteomes" id="UP000177197">
    <property type="component" value="Unassembled WGS sequence"/>
</dbReference>